<comment type="caution">
    <text evidence="1">The sequence shown here is derived from an EMBL/GenBank/DDBJ whole genome shotgun (WGS) entry which is preliminary data.</text>
</comment>
<dbReference type="Proteomes" id="UP001058074">
    <property type="component" value="Unassembled WGS sequence"/>
</dbReference>
<accession>A0ACB5RCP5</accession>
<evidence type="ECO:0000313" key="2">
    <source>
        <dbReference type="Proteomes" id="UP001058074"/>
    </source>
</evidence>
<reference evidence="1" key="1">
    <citation type="journal article" date="2025" name="Int. J. Syst. Evol. Microbiol.">
        <title>Inconstantimicrobium mannanitabidum sp. nov., a novel member of the family Clostridiaceae isolated from anoxic soil under the treatment of reductive soil disinfestation.</title>
        <authorList>
            <person name="Ueki A."/>
            <person name="Tonouchi A."/>
            <person name="Honma S."/>
            <person name="Kaku N."/>
            <person name="Ueki K."/>
        </authorList>
    </citation>
    <scope>NUCLEOTIDE SEQUENCE</scope>
    <source>
        <strain evidence="1">TW13</strain>
    </source>
</reference>
<keyword evidence="1" id="KW-0238">DNA-binding</keyword>
<sequence length="227" mass="25978">MNILIAEDELDIINLIELHLLKQGFQVFTACNGKKAIDAFDNNQIDLAILDVMMPITDGLSVLKHIRTSSTIPVIFLTARGDDVDKVLGLGLGADDYMVKPFSTMELLARVDAQLRRYYKYNSKENEPAYCVGDITLSKESCSIFKNNTKLELNAKEYKILELLIENVGKVYTKKQLYENVWEDAYYGDDNTIMVHISHIRDKIEDNPKEPKYLKTIRGIGYKFEKI</sequence>
<dbReference type="EMBL" id="BROD01000001">
    <property type="protein sequence ID" value="GKX66823.1"/>
    <property type="molecule type" value="Genomic_DNA"/>
</dbReference>
<proteinExistence type="predicted"/>
<protein>
    <submittedName>
        <fullName evidence="1">DNA-binding response regulator</fullName>
    </submittedName>
</protein>
<evidence type="ECO:0000313" key="1">
    <source>
        <dbReference type="EMBL" id="GKX66823.1"/>
    </source>
</evidence>
<organism evidence="1 2">
    <name type="scientific">Inconstantimicrobium mannanitabidum</name>
    <dbReference type="NCBI Taxonomy" id="1604901"/>
    <lineage>
        <taxon>Bacteria</taxon>
        <taxon>Bacillati</taxon>
        <taxon>Bacillota</taxon>
        <taxon>Clostridia</taxon>
        <taxon>Eubacteriales</taxon>
        <taxon>Clostridiaceae</taxon>
        <taxon>Inconstantimicrobium</taxon>
    </lineage>
</organism>
<keyword evidence="2" id="KW-1185">Reference proteome</keyword>
<name>A0ACB5RCP5_9CLOT</name>
<gene>
    <name evidence="1" type="ORF">rsdtw13_20810</name>
</gene>